<dbReference type="Pfam" id="PF07546">
    <property type="entry name" value="EMI"/>
    <property type="match status" value="1"/>
</dbReference>
<protein>
    <submittedName>
        <fullName evidence="12">Elastin microfibril interfacer 2</fullName>
    </submittedName>
</protein>
<dbReference type="InterPro" id="IPR050392">
    <property type="entry name" value="Collagen/C1q_domain"/>
</dbReference>
<dbReference type="AlphaFoldDB" id="A0A8C5AP94"/>
<reference evidence="12" key="1">
    <citation type="submission" date="2025-08" db="UniProtKB">
        <authorList>
            <consortium name="Ensembl"/>
        </authorList>
    </citation>
    <scope>IDENTIFICATION</scope>
</reference>
<feature type="compositionally biased region" description="Polar residues" evidence="8">
    <location>
        <begin position="121"/>
        <end position="140"/>
    </location>
</feature>
<feature type="chain" id="PRO_5034436438" evidence="9">
    <location>
        <begin position="20"/>
        <end position="1108"/>
    </location>
</feature>
<dbReference type="SUPFAM" id="SSF49842">
    <property type="entry name" value="TNF-like"/>
    <property type="match status" value="1"/>
</dbReference>
<evidence type="ECO:0000256" key="3">
    <source>
        <dbReference type="ARBA" id="ARBA00022530"/>
    </source>
</evidence>
<evidence type="ECO:0000256" key="8">
    <source>
        <dbReference type="SAM" id="MobiDB-lite"/>
    </source>
</evidence>
<dbReference type="Proteomes" id="UP000694546">
    <property type="component" value="Chromosome 8"/>
</dbReference>
<keyword evidence="3" id="KW-0272">Extracellular matrix</keyword>
<evidence type="ECO:0000313" key="12">
    <source>
        <dbReference type="Ensembl" id="ENSGMOP00000032639.1"/>
    </source>
</evidence>
<feature type="compositionally biased region" description="Basic and acidic residues" evidence="8">
    <location>
        <begin position="146"/>
        <end position="168"/>
    </location>
</feature>
<feature type="compositionally biased region" description="Low complexity" evidence="8">
    <location>
        <begin position="829"/>
        <end position="838"/>
    </location>
</feature>
<reference evidence="12" key="2">
    <citation type="submission" date="2025-09" db="UniProtKB">
        <authorList>
            <consortium name="Ensembl"/>
        </authorList>
    </citation>
    <scope>IDENTIFICATION</scope>
</reference>
<keyword evidence="4 9" id="KW-0732">Signal</keyword>
<dbReference type="PANTHER" id="PTHR15427">
    <property type="entry name" value="EMILIN ELASTIN MICROFIBRIL INTERFACE-LOCATED PROTEIN ELASTIN MICROFIBRIL INTERFACER"/>
    <property type="match status" value="1"/>
</dbReference>
<proteinExistence type="predicted"/>
<dbReference type="OrthoDB" id="8785214at2759"/>
<evidence type="ECO:0000313" key="13">
    <source>
        <dbReference type="Proteomes" id="UP000694546"/>
    </source>
</evidence>
<comment type="subcellular location">
    <subcellularLocation>
        <location evidence="1">Secreted</location>
        <location evidence="1">Extracellular space</location>
        <location evidence="1">Extracellular matrix</location>
    </subcellularLocation>
</comment>
<dbReference type="SMART" id="SM00110">
    <property type="entry name" value="C1Q"/>
    <property type="match status" value="1"/>
</dbReference>
<dbReference type="InterPro" id="IPR008983">
    <property type="entry name" value="Tumour_necrosis_fac-like_dom"/>
</dbReference>
<dbReference type="PROSITE" id="PS51041">
    <property type="entry name" value="EMI"/>
    <property type="match status" value="1"/>
</dbReference>
<dbReference type="InterPro" id="IPR011489">
    <property type="entry name" value="EMI_domain"/>
</dbReference>
<feature type="signal peptide" evidence="9">
    <location>
        <begin position="1"/>
        <end position="19"/>
    </location>
</feature>
<feature type="region of interest" description="Disordered" evidence="8">
    <location>
        <begin position="217"/>
        <end position="244"/>
    </location>
</feature>
<dbReference type="GeneTree" id="ENSGT01030000234633"/>
<keyword evidence="6" id="KW-1015">Disulfide bond</keyword>
<dbReference type="PANTHER" id="PTHR15427:SF36">
    <property type="entry name" value="EMILIN-2"/>
    <property type="match status" value="1"/>
</dbReference>
<sequence length="1108" mass="120904">MDWKWTIVTFFLKFYLTSGTPYDLFQGSAYTGVEDRHRNRNWCAYVVHKNVSCAVREGVESFEEPVAAPCPPYQQNCDQQVTYRTQFRPMYKIAFKIVTRLEWKCCPGYQGQDCRDVKPTLNHQTVPRGSQPFYSPNPGHTTRHAQRPERRETGHHEARHGPGPDKVRHLEGEVKRLSQVVVDLQTALSGLTDNLRTDIQEDTNKMLVTLLNNLRPPGSVAPGAGREDENPVGLDGHQATRGEGAIGDRGIENIIARLDDMTHTMQSKDDALEELRGLVTSQESQIQLLMDAAQSQAPPPGVLEGGVGGGGDVSVPDLAILQTYVEGKMGQMRKEVDLNLEEQLGRQQSSCNDKIQSLQAICEEGQDQTLSRLTRLIDSKDAELRKEIHALRFDMVAADGPVRHLRQTLPPKQEPDGTDHKELWKEISRVAEANIILNGRMDNELAFLSESRPEEEYGQVIEELEARLNITQRNAETHCFYIEEKLSRAMEDQANELRQLLDERLNTMEDQFTGMLVEMSNSSGLFGDDGVDANQGETNGNKSPAKGPVVAFGHRGSDDVVGAGRSSPATASLDPILKDLGRCKKELEILHTDVGTNSEQLRNLEEIVERVSAGHLKSVNTMDGFQKGLVNIQNNVIALASSVKGVGDSMRIHNHELHRINSTCCHAGHSGLGTPTGAGPGAERAHYQQMEGLRNRLDTLNNRMSLELGRCKDNTQTVAHTISTVDGRLTRLEKVCERQAVASSNPIQIRDGIERKIASLQGSVQRTNATVGSHTGDIHSLRNSLQSVQVQLSALAKHVLKDVNEKQPGTTLNAETPGSPAPPKRVPHIHIPFIIPNPRQSPPSVALPNTHHQARTPLGPQLRPSSNAKPSSPQQPPKRPVLETGEAGPPGFPRRMTVRRGVEDEAPVPLQGFAGAPGHLPVMPVSLKSHLSPVPVAAEIPWNRAPTVQSAVLADPSSTVEPVSFSVGLTQQYSLYGSTGPIRFNKVLVNDGGHYSTSTGMFTAPMDGRYLVSGVLTAGAGEPLVATLSVNNRSVQKLQSAVPPLLGRREVSGCGSCGGPVSFSLVLSLKKGHRVGLMQTAGKLASSDDLVARSTYSGVFLYTPQSRS</sequence>
<keyword evidence="13" id="KW-1185">Reference proteome</keyword>
<feature type="region of interest" description="Disordered" evidence="8">
    <location>
        <begin position="120"/>
        <end position="168"/>
    </location>
</feature>
<evidence type="ECO:0000256" key="2">
    <source>
        <dbReference type="ARBA" id="ARBA00022525"/>
    </source>
</evidence>
<accession>A0A8C5AP94</accession>
<evidence type="ECO:0000256" key="1">
    <source>
        <dbReference type="ARBA" id="ARBA00004498"/>
    </source>
</evidence>
<feature type="compositionally biased region" description="Polar residues" evidence="8">
    <location>
        <begin position="807"/>
        <end position="816"/>
    </location>
</feature>
<dbReference type="InterPro" id="IPR001073">
    <property type="entry name" value="C1q_dom"/>
</dbReference>
<dbReference type="Gene3D" id="2.60.120.40">
    <property type="match status" value="1"/>
</dbReference>
<organism evidence="12 13">
    <name type="scientific">Gadus morhua</name>
    <name type="common">Atlantic cod</name>
    <dbReference type="NCBI Taxonomy" id="8049"/>
    <lineage>
        <taxon>Eukaryota</taxon>
        <taxon>Metazoa</taxon>
        <taxon>Chordata</taxon>
        <taxon>Craniata</taxon>
        <taxon>Vertebrata</taxon>
        <taxon>Euteleostomi</taxon>
        <taxon>Actinopterygii</taxon>
        <taxon>Neopterygii</taxon>
        <taxon>Teleostei</taxon>
        <taxon>Neoteleostei</taxon>
        <taxon>Acanthomorphata</taxon>
        <taxon>Zeiogadaria</taxon>
        <taxon>Gadariae</taxon>
        <taxon>Gadiformes</taxon>
        <taxon>Gadoidei</taxon>
        <taxon>Gadidae</taxon>
        <taxon>Gadus</taxon>
    </lineage>
</organism>
<dbReference type="OMA" id="QCKQNTQ"/>
<evidence type="ECO:0000256" key="6">
    <source>
        <dbReference type="ARBA" id="ARBA00023157"/>
    </source>
</evidence>
<evidence type="ECO:0000256" key="9">
    <source>
        <dbReference type="SAM" id="SignalP"/>
    </source>
</evidence>
<feature type="domain" description="C1q" evidence="10">
    <location>
        <begin position="958"/>
        <end position="1107"/>
    </location>
</feature>
<dbReference type="PROSITE" id="PS50871">
    <property type="entry name" value="C1Q"/>
    <property type="match status" value="1"/>
</dbReference>
<evidence type="ECO:0000256" key="5">
    <source>
        <dbReference type="ARBA" id="ARBA00023054"/>
    </source>
</evidence>
<evidence type="ECO:0000259" key="11">
    <source>
        <dbReference type="PROSITE" id="PS51041"/>
    </source>
</evidence>
<dbReference type="Pfam" id="PF00386">
    <property type="entry name" value="C1q"/>
    <property type="match status" value="1"/>
</dbReference>
<dbReference type="Ensembl" id="ENSGMOT00000075058.1">
    <property type="protein sequence ID" value="ENSGMOP00000032639.1"/>
    <property type="gene ID" value="ENSGMOG00000036485.1"/>
</dbReference>
<evidence type="ECO:0000256" key="7">
    <source>
        <dbReference type="SAM" id="Coils"/>
    </source>
</evidence>
<feature type="coiled-coil region" evidence="7">
    <location>
        <begin position="454"/>
        <end position="511"/>
    </location>
</feature>
<keyword evidence="2" id="KW-0964">Secreted</keyword>
<evidence type="ECO:0000256" key="4">
    <source>
        <dbReference type="ARBA" id="ARBA00022729"/>
    </source>
</evidence>
<gene>
    <name evidence="12" type="primary">EMILIN2</name>
    <name evidence="12" type="synonym">emilin2a</name>
</gene>
<name>A0A8C5AP94_GADMO</name>
<feature type="region of interest" description="Disordered" evidence="8">
    <location>
        <begin position="803"/>
        <end position="896"/>
    </location>
</feature>
<keyword evidence="5 7" id="KW-0175">Coiled coil</keyword>
<evidence type="ECO:0000259" key="10">
    <source>
        <dbReference type="PROSITE" id="PS50871"/>
    </source>
</evidence>
<feature type="domain" description="EMI" evidence="11">
    <location>
        <begin position="39"/>
        <end position="116"/>
    </location>
</feature>